<gene>
    <name evidence="5" type="ORF">RNJ44_01733</name>
</gene>
<keyword evidence="6" id="KW-1185">Reference proteome</keyword>
<reference evidence="5 6" key="1">
    <citation type="submission" date="2024-05" db="EMBL/GenBank/DDBJ databases">
        <title>Long read based assembly of the Candida bracarensis genome reveals expanded adhesin content.</title>
        <authorList>
            <person name="Marcet-Houben M."/>
            <person name="Ksiezopolska E."/>
            <person name="Gabaldon T."/>
        </authorList>
    </citation>
    <scope>NUCLEOTIDE SEQUENCE [LARGE SCALE GENOMIC DNA]</scope>
    <source>
        <strain evidence="5 6">CBM6</strain>
    </source>
</reference>
<keyword evidence="3" id="KW-0539">Nucleus</keyword>
<evidence type="ECO:0000256" key="3">
    <source>
        <dbReference type="ARBA" id="ARBA00023242"/>
    </source>
</evidence>
<comment type="caution">
    <text evidence="5">The sequence shown here is derived from an EMBL/GenBank/DDBJ whole genome shotgun (WGS) entry which is preliminary data.</text>
</comment>
<accession>A0ABR4NNN0</accession>
<evidence type="ECO:0000256" key="1">
    <source>
        <dbReference type="ARBA" id="ARBA00004123"/>
    </source>
</evidence>
<evidence type="ECO:0000256" key="2">
    <source>
        <dbReference type="ARBA" id="ARBA00022664"/>
    </source>
</evidence>
<keyword evidence="5" id="KW-0378">Hydrolase</keyword>
<keyword evidence="5" id="KW-0540">Nuclease</keyword>
<organism evidence="5 6">
    <name type="scientific">Nakaseomyces bracarensis</name>
    <dbReference type="NCBI Taxonomy" id="273131"/>
    <lineage>
        <taxon>Eukaryota</taxon>
        <taxon>Fungi</taxon>
        <taxon>Dikarya</taxon>
        <taxon>Ascomycota</taxon>
        <taxon>Saccharomycotina</taxon>
        <taxon>Saccharomycetes</taxon>
        <taxon>Saccharomycetales</taxon>
        <taxon>Saccharomycetaceae</taxon>
        <taxon>Nakaseomyces</taxon>
    </lineage>
</organism>
<feature type="domain" description="Pre-mRNA 3'-end-processing endonuclease polyadenylation factor C-term" evidence="4">
    <location>
        <begin position="4"/>
        <end position="199"/>
    </location>
</feature>
<dbReference type="InterPro" id="IPR021718">
    <property type="entry name" value="CPSF73-100_C"/>
</dbReference>
<comment type="subcellular location">
    <subcellularLocation>
        <location evidence="1">Nucleus</location>
    </subcellularLocation>
</comment>
<dbReference type="Proteomes" id="UP001623330">
    <property type="component" value="Unassembled WGS sequence"/>
</dbReference>
<dbReference type="EMBL" id="JBEVYD010000011">
    <property type="protein sequence ID" value="KAL3229597.1"/>
    <property type="molecule type" value="Genomic_DNA"/>
</dbReference>
<keyword evidence="5" id="KW-0255">Endonuclease</keyword>
<proteinExistence type="predicted"/>
<keyword evidence="2" id="KW-0507">mRNA processing</keyword>
<evidence type="ECO:0000313" key="6">
    <source>
        <dbReference type="Proteomes" id="UP001623330"/>
    </source>
</evidence>
<name>A0ABR4NNN0_9SACH</name>
<evidence type="ECO:0000313" key="5">
    <source>
        <dbReference type="EMBL" id="KAL3229597.1"/>
    </source>
</evidence>
<dbReference type="GO" id="GO:0004519">
    <property type="term" value="F:endonuclease activity"/>
    <property type="evidence" value="ECO:0007669"/>
    <property type="project" value="UniProtKB-KW"/>
</dbReference>
<dbReference type="SMART" id="SM01098">
    <property type="entry name" value="CPSF73-100_C"/>
    <property type="match status" value="1"/>
</dbReference>
<sequence length="201" mass="22824">MSKQNTLIIRIEDQKTIDGVVHQILRPRLMEIFESTNTLDGSLLYQRTIEMDEDDHRIIYIGNEVVLDYREYESSTHSYLLKVKWLQQKHTEEPPFDLYLIQTVLAIVVSACTTQHSDTPNIAVGDQQRLMVIQELMEAQFGSDGYTPSQNGERAVVKVGDKTGHVDLNTLKVLECDSSLLKGRLEGVLRVAEQLARPLIG</sequence>
<protein>
    <submittedName>
        <fullName evidence="5">Pre-mRNA 3'-end-processing endonuclease polyadenylation factor C-term</fullName>
    </submittedName>
</protein>
<evidence type="ECO:0000259" key="4">
    <source>
        <dbReference type="SMART" id="SM01098"/>
    </source>
</evidence>
<dbReference type="Pfam" id="PF11718">
    <property type="entry name" value="CPSF73-100_C"/>
    <property type="match status" value="1"/>
</dbReference>